<sequence>MDIVQFISQFFYRIRYWLLWGSLIVTALVIYFTQFLPFKYTVNSSIYAGVTNSINIDGSKLVNINSTFDNLINIAKSKSTLEKVSVRLLATSFVYGEEWKDNMYIQAKHYRQLTQITPKEVLALVDRSSLDKTIQNFTEYRKEHSNNFIYAMYSRPRAFYSYEALNTIIVKRLGVSDIIELSYTSSDPGITQNTLKILEDELIKAYEILRFSATNNVIAYFEEQVRLAKQKLTEEENDLMHYNVEKQVINYDEQTKALATTKYEVDDREEAAKRTYESALALRQMLEDKMDIRAKIIRTNTNLLKELEKVSSLNQSIMEQEIFTTEKSQNNSGQLSKEKQALKNAEDKISSLSDDLNEYGFSKEGVGIQNMVDEWLLACINEAKAKAELKVLDNRKGDIISQYQTFSPVGTQVKRKERAIGIAEDTYREQLRGLSEARLRLQNIKMSTANLQIIAPPEFPLTDNGRKRLVFVLAAFVGSLIFIIGYFLIIELLDRTLRDAERSKRLTGLPVLAAFNGISNLKYRGFLKACNRLAAAYCCRQLNNYLQQNRPTIINLLSMESREGKSFLSQYFVNYWETEGIRVRKVEYNVDFETNNKQYVQAQELSEFWQLNDAEQIPDIILIEYPAISTASIPLPVLQKSDFNLLIANACRLWGKDDDARLKSLKEGLGNTPLFLYLNNADREVVESFTGELPPQTPLHSLVSRLAQLGLTAKKAAVK</sequence>
<dbReference type="GO" id="GO:0004713">
    <property type="term" value="F:protein tyrosine kinase activity"/>
    <property type="evidence" value="ECO:0007669"/>
    <property type="project" value="TreeGrafter"/>
</dbReference>
<comment type="caution">
    <text evidence="3">The sequence shown here is derived from an EMBL/GenBank/DDBJ whole genome shotgun (WGS) entry which is preliminary data.</text>
</comment>
<accession>A0A412IBY5</accession>
<dbReference type="PANTHER" id="PTHR32309">
    <property type="entry name" value="TYROSINE-PROTEIN KINASE"/>
    <property type="match status" value="1"/>
</dbReference>
<dbReference type="PANTHER" id="PTHR32309:SF13">
    <property type="entry name" value="FERRIC ENTEROBACTIN TRANSPORT PROTEIN FEPE"/>
    <property type="match status" value="1"/>
</dbReference>
<proteinExistence type="predicted"/>
<keyword evidence="2" id="KW-1133">Transmembrane helix</keyword>
<evidence type="ECO:0000313" key="3">
    <source>
        <dbReference type="EMBL" id="RGS34405.1"/>
    </source>
</evidence>
<feature type="coiled-coil region" evidence="1">
    <location>
        <begin position="218"/>
        <end position="245"/>
    </location>
</feature>
<name>A0A412IBY5_9BACE</name>
<dbReference type="InterPro" id="IPR050445">
    <property type="entry name" value="Bact_polysacc_biosynth/exp"/>
</dbReference>
<evidence type="ECO:0000256" key="2">
    <source>
        <dbReference type="SAM" id="Phobius"/>
    </source>
</evidence>
<keyword evidence="2" id="KW-0812">Transmembrane</keyword>
<dbReference type="Proteomes" id="UP000283341">
    <property type="component" value="Unassembled WGS sequence"/>
</dbReference>
<feature type="transmembrane region" description="Helical" evidence="2">
    <location>
        <begin position="469"/>
        <end position="493"/>
    </location>
</feature>
<organism evidence="3 4">
    <name type="scientific">Bacteroides cellulosilyticus</name>
    <dbReference type="NCBI Taxonomy" id="246787"/>
    <lineage>
        <taxon>Bacteria</taxon>
        <taxon>Pseudomonadati</taxon>
        <taxon>Bacteroidota</taxon>
        <taxon>Bacteroidia</taxon>
        <taxon>Bacteroidales</taxon>
        <taxon>Bacteroidaceae</taxon>
        <taxon>Bacteroides</taxon>
    </lineage>
</organism>
<reference evidence="3 4" key="1">
    <citation type="submission" date="2018-08" db="EMBL/GenBank/DDBJ databases">
        <title>A genome reference for cultivated species of the human gut microbiota.</title>
        <authorList>
            <person name="Zou Y."/>
            <person name="Xue W."/>
            <person name="Luo G."/>
        </authorList>
    </citation>
    <scope>NUCLEOTIDE SEQUENCE [LARGE SCALE GENOMIC DNA]</scope>
    <source>
        <strain evidence="3 4">AF22-3AC</strain>
    </source>
</reference>
<protein>
    <submittedName>
        <fullName evidence="3">Uncharacterized protein</fullName>
    </submittedName>
</protein>
<dbReference type="AlphaFoldDB" id="A0A412IBY5"/>
<evidence type="ECO:0000313" key="4">
    <source>
        <dbReference type="Proteomes" id="UP000283341"/>
    </source>
</evidence>
<keyword evidence="2" id="KW-0472">Membrane</keyword>
<dbReference type="EMBL" id="QRVJ01000022">
    <property type="protein sequence ID" value="RGS34405.1"/>
    <property type="molecule type" value="Genomic_DNA"/>
</dbReference>
<evidence type="ECO:0000256" key="1">
    <source>
        <dbReference type="SAM" id="Coils"/>
    </source>
</evidence>
<dbReference type="GO" id="GO:0005886">
    <property type="term" value="C:plasma membrane"/>
    <property type="evidence" value="ECO:0007669"/>
    <property type="project" value="TreeGrafter"/>
</dbReference>
<dbReference type="RefSeq" id="WP_118403379.1">
    <property type="nucleotide sequence ID" value="NZ_JADNFX010000030.1"/>
</dbReference>
<keyword evidence="1" id="KW-0175">Coiled coil</keyword>
<feature type="transmembrane region" description="Helical" evidence="2">
    <location>
        <begin position="16"/>
        <end position="36"/>
    </location>
</feature>
<gene>
    <name evidence="3" type="ORF">DWX97_19605</name>
</gene>